<dbReference type="PROSITE" id="PS51698">
    <property type="entry name" value="U_BOX"/>
    <property type="match status" value="1"/>
</dbReference>
<dbReference type="Proteomes" id="UP000749646">
    <property type="component" value="Unassembled WGS sequence"/>
</dbReference>
<evidence type="ECO:0000256" key="5">
    <source>
        <dbReference type="ARBA" id="ARBA00007434"/>
    </source>
</evidence>
<dbReference type="Gene3D" id="3.30.40.10">
    <property type="entry name" value="Zinc/RING finger domain, C3HC4 (zinc finger)"/>
    <property type="match status" value="1"/>
</dbReference>
<dbReference type="GO" id="GO:0036503">
    <property type="term" value="P:ERAD pathway"/>
    <property type="evidence" value="ECO:0007669"/>
    <property type="project" value="InterPro"/>
</dbReference>
<dbReference type="GO" id="GO:0034450">
    <property type="term" value="F:ubiquitin-ubiquitin ligase activity"/>
    <property type="evidence" value="ECO:0007669"/>
    <property type="project" value="InterPro"/>
</dbReference>
<dbReference type="GO" id="GO:0000209">
    <property type="term" value="P:protein polyubiquitination"/>
    <property type="evidence" value="ECO:0007669"/>
    <property type="project" value="TreeGrafter"/>
</dbReference>
<keyword evidence="9" id="KW-0833">Ubl conjugation pathway</keyword>
<evidence type="ECO:0000256" key="11">
    <source>
        <dbReference type="SAM" id="Coils"/>
    </source>
</evidence>
<comment type="caution">
    <text evidence="14">The sequence shown here is derived from an EMBL/GenBank/DDBJ whole genome shotgun (WGS) entry which is preliminary data.</text>
</comment>
<evidence type="ECO:0000256" key="3">
    <source>
        <dbReference type="ARBA" id="ARBA00004496"/>
    </source>
</evidence>
<dbReference type="CDD" id="cd16657">
    <property type="entry name" value="RING-Ubox_UBE4A"/>
    <property type="match status" value="1"/>
</dbReference>
<dbReference type="PANTHER" id="PTHR13931">
    <property type="entry name" value="UBIQUITINATION FACTOR E4"/>
    <property type="match status" value="1"/>
</dbReference>
<keyword evidence="15" id="KW-1185">Reference proteome</keyword>
<dbReference type="GO" id="GO:0005634">
    <property type="term" value="C:nucleus"/>
    <property type="evidence" value="ECO:0007669"/>
    <property type="project" value="UniProtKB-SubCell"/>
</dbReference>
<evidence type="ECO:0000256" key="2">
    <source>
        <dbReference type="ARBA" id="ARBA00004123"/>
    </source>
</evidence>
<evidence type="ECO:0000256" key="10">
    <source>
        <dbReference type="ARBA" id="ARBA00023242"/>
    </source>
</evidence>
<dbReference type="InterPro" id="IPR003613">
    <property type="entry name" value="Ubox_domain"/>
</dbReference>
<dbReference type="EC" id="2.3.2.27" evidence="6"/>
<evidence type="ECO:0000256" key="4">
    <source>
        <dbReference type="ARBA" id="ARBA00004906"/>
    </source>
</evidence>
<evidence type="ECO:0000256" key="1">
    <source>
        <dbReference type="ARBA" id="ARBA00000900"/>
    </source>
</evidence>
<evidence type="ECO:0000256" key="6">
    <source>
        <dbReference type="ARBA" id="ARBA00012483"/>
    </source>
</evidence>
<dbReference type="SUPFAM" id="SSF57850">
    <property type="entry name" value="RING/U-box"/>
    <property type="match status" value="1"/>
</dbReference>
<dbReference type="InterPro" id="IPR045132">
    <property type="entry name" value="UBE4"/>
</dbReference>
<comment type="similarity">
    <text evidence="5">Belongs to the ubiquitin conjugation factor E4 family.</text>
</comment>
<evidence type="ECO:0000256" key="9">
    <source>
        <dbReference type="ARBA" id="ARBA00022786"/>
    </source>
</evidence>
<evidence type="ECO:0000259" key="13">
    <source>
        <dbReference type="PROSITE" id="PS51698"/>
    </source>
</evidence>
<dbReference type="GO" id="GO:0000151">
    <property type="term" value="C:ubiquitin ligase complex"/>
    <property type="evidence" value="ECO:0007669"/>
    <property type="project" value="InterPro"/>
</dbReference>
<sequence length="1065" mass="121080">MQDATNDPLTQEERERIRLIRLGNLQAAQNAQPKQETLQSTASTSVSVSSTSLSSSPTTLRPTTLAKPVNAVKSDQVSPKPASPLTPKQPALTFEAWQNEALSRILLVSLNENAPAPMLFLSDLAQELAKEKEPLAISQASLDRVLVGRMSVDPNETSDDHLLDRGQLRFTLFDYLLDCWKRLETVKLQTSRATTLSENVIEERIQSLNASKSLLVSYAGLVLQMPDMFPQIQSLTLLGASQLVERLFSDQDTPSGVPTDFLRDISVRFKEDGLENIIQPLVAGISAKAKIVTILTDWRTPFRALATLARVPAIAAVIPQVATWNPTNATARQMEIVSALGPFFKISGFCFDDPSVAELFGTGLRRNKADNVGAFNSIRGTIHNIHTSLFQIVNDIIRSGPEAREKMLSYFYSVLSKNERRAQMQIDRATVSGDGFIYNMTEILMQFCNPFMDNHHSKVDKVLNTFFKGKAKIDIGKETRICASKELADEYSADASPQAINFISEIFFLTLGFHHIGVSRMYVDYKRFIKDFYEVKDQYERLKEQESAGQLSAENSLLIKRYETQLEKMLTYRLSLESQIMDPIILTHSFQFYNLVMAWLLRMVDPAHVYPRSLIKLPLPTKPSDDFATLPEYIIEDIVEYFLFVLRHSPEIVGSSTLDELITFTMVFLITPGYIKNPYLKAKLAEILFYMTLPYRGQRNDDTLGIKLNTHPMALQCLVPAIMNFYVEVENTGRSSQFYDKFNIRYNISQILKFVWTNSIHRDMVRTESQKSESFVRFVNLLMNDTTYLLDEGLTKLCEIHSIETEMDDKETWEAQTPQHQQERDGALRTAQRQASSYIALGNETVNMLSYLTEVIKEPFLAAEIVDRLASMLDYNLVILVGDRMSTLKVKNPDEYRFQPRILLSDIIAIYLNLDCQAFIAALARDDRSYSASIFHKASKILEGRNLKNADEIDKLRRLVRKVEDVRKQGERDEEELGEIPDEFLDPLLYSLMEDPVLLPTSNISIDRSTIKSHLLSDTTDPFNRMPLTIGDVIDNVELREKIQAWKVSQKSSRRQHQAEPMETD</sequence>
<keyword evidence="7" id="KW-0963">Cytoplasm</keyword>
<dbReference type="InterPro" id="IPR019474">
    <property type="entry name" value="Ub_conjug_fac_E4_core"/>
</dbReference>
<proteinExistence type="inferred from homology"/>
<dbReference type="GO" id="GO:0006511">
    <property type="term" value="P:ubiquitin-dependent protein catabolic process"/>
    <property type="evidence" value="ECO:0007669"/>
    <property type="project" value="InterPro"/>
</dbReference>
<keyword evidence="8" id="KW-0808">Transferase</keyword>
<evidence type="ECO:0000313" key="15">
    <source>
        <dbReference type="Proteomes" id="UP000749646"/>
    </source>
</evidence>
<accession>A0A9P6LSX6</accession>
<dbReference type="Pfam" id="PF10408">
    <property type="entry name" value="Ufd2P_core"/>
    <property type="match status" value="1"/>
</dbReference>
<feature type="region of interest" description="Disordered" evidence="12">
    <location>
        <begin position="28"/>
        <end position="87"/>
    </location>
</feature>
<gene>
    <name evidence="14" type="ORF">BGZ65_003503</name>
</gene>
<dbReference type="OrthoDB" id="20295at2759"/>
<comment type="catalytic activity">
    <reaction evidence="1">
        <text>S-ubiquitinyl-[E2 ubiquitin-conjugating enzyme]-L-cysteine + [acceptor protein]-L-lysine = [E2 ubiquitin-conjugating enzyme]-L-cysteine + N(6)-ubiquitinyl-[acceptor protein]-L-lysine.</text>
        <dbReference type="EC" id="2.3.2.27"/>
    </reaction>
</comment>
<protein>
    <recommendedName>
        <fullName evidence="6">RING-type E3 ubiquitin transferase</fullName>
        <ecNumber evidence="6">2.3.2.27</ecNumber>
    </recommendedName>
</protein>
<evidence type="ECO:0000256" key="7">
    <source>
        <dbReference type="ARBA" id="ARBA00022490"/>
    </source>
</evidence>
<evidence type="ECO:0000256" key="12">
    <source>
        <dbReference type="SAM" id="MobiDB-lite"/>
    </source>
</evidence>
<dbReference type="EMBL" id="JAAAHW010009890">
    <property type="protein sequence ID" value="KAF9935087.1"/>
    <property type="molecule type" value="Genomic_DNA"/>
</dbReference>
<organism evidence="14 15">
    <name type="scientific">Modicella reniformis</name>
    <dbReference type="NCBI Taxonomy" id="1440133"/>
    <lineage>
        <taxon>Eukaryota</taxon>
        <taxon>Fungi</taxon>
        <taxon>Fungi incertae sedis</taxon>
        <taxon>Mucoromycota</taxon>
        <taxon>Mortierellomycotina</taxon>
        <taxon>Mortierellomycetes</taxon>
        <taxon>Mortierellales</taxon>
        <taxon>Mortierellaceae</taxon>
        <taxon>Modicella</taxon>
    </lineage>
</organism>
<dbReference type="FunFam" id="3.30.40.10:FF:000055">
    <property type="entry name" value="Ubiquitin conjugation factor e4 a"/>
    <property type="match status" value="1"/>
</dbReference>
<feature type="coiled-coil region" evidence="11">
    <location>
        <begin position="949"/>
        <end position="976"/>
    </location>
</feature>
<feature type="compositionally biased region" description="Low complexity" evidence="12">
    <location>
        <begin position="37"/>
        <end position="66"/>
    </location>
</feature>
<dbReference type="SMART" id="SM00504">
    <property type="entry name" value="Ubox"/>
    <property type="match status" value="1"/>
</dbReference>
<name>A0A9P6LSX6_9FUNG</name>
<feature type="domain" description="U-box" evidence="13">
    <location>
        <begin position="979"/>
        <end position="1053"/>
    </location>
</feature>
<dbReference type="AlphaFoldDB" id="A0A9P6LSX6"/>
<dbReference type="InterPro" id="IPR013083">
    <property type="entry name" value="Znf_RING/FYVE/PHD"/>
</dbReference>
<evidence type="ECO:0000256" key="8">
    <source>
        <dbReference type="ARBA" id="ARBA00022679"/>
    </source>
</evidence>
<evidence type="ECO:0000313" key="14">
    <source>
        <dbReference type="EMBL" id="KAF9935087.1"/>
    </source>
</evidence>
<dbReference type="GO" id="GO:0005737">
    <property type="term" value="C:cytoplasm"/>
    <property type="evidence" value="ECO:0007669"/>
    <property type="project" value="UniProtKB-SubCell"/>
</dbReference>
<dbReference type="PANTHER" id="PTHR13931:SF2">
    <property type="entry name" value="UBIQUITIN CONJUGATION FACTOR E4 B"/>
    <property type="match status" value="1"/>
</dbReference>
<keyword evidence="10" id="KW-0539">Nucleus</keyword>
<keyword evidence="11" id="KW-0175">Coiled coil</keyword>
<reference evidence="14" key="1">
    <citation type="journal article" date="2020" name="Fungal Divers.">
        <title>Resolving the Mortierellaceae phylogeny through synthesis of multi-gene phylogenetics and phylogenomics.</title>
        <authorList>
            <person name="Vandepol N."/>
            <person name="Liber J."/>
            <person name="Desiro A."/>
            <person name="Na H."/>
            <person name="Kennedy M."/>
            <person name="Barry K."/>
            <person name="Grigoriev I.V."/>
            <person name="Miller A.N."/>
            <person name="O'Donnell K."/>
            <person name="Stajich J.E."/>
            <person name="Bonito G."/>
        </authorList>
    </citation>
    <scope>NUCLEOTIDE SEQUENCE</scope>
    <source>
        <strain evidence="14">MES-2147</strain>
    </source>
</reference>
<dbReference type="Pfam" id="PF04564">
    <property type="entry name" value="U-box"/>
    <property type="match status" value="1"/>
</dbReference>
<comment type="pathway">
    <text evidence="4">Protein modification; protein ubiquitination.</text>
</comment>
<comment type="subcellular location">
    <subcellularLocation>
        <location evidence="3">Cytoplasm</location>
    </subcellularLocation>
    <subcellularLocation>
        <location evidence="2">Nucleus</location>
    </subcellularLocation>
</comment>